<proteinExistence type="predicted"/>
<feature type="non-terminal residue" evidence="2">
    <location>
        <position position="1"/>
    </location>
</feature>
<comment type="caution">
    <text evidence="2">The sequence shown here is derived from an EMBL/GenBank/DDBJ whole genome shotgun (WGS) entry which is preliminary data.</text>
</comment>
<evidence type="ECO:0000313" key="3">
    <source>
        <dbReference type="Proteomes" id="UP001519460"/>
    </source>
</evidence>
<dbReference type="Pfam" id="PF00188">
    <property type="entry name" value="CAP"/>
    <property type="match status" value="1"/>
</dbReference>
<dbReference type="Gene3D" id="3.40.33.10">
    <property type="entry name" value="CAP"/>
    <property type="match status" value="1"/>
</dbReference>
<dbReference type="InterPro" id="IPR001283">
    <property type="entry name" value="CRISP-related"/>
</dbReference>
<dbReference type="PRINTS" id="PR00837">
    <property type="entry name" value="V5TPXLIKE"/>
</dbReference>
<sequence length="544" mass="60014">AWEETVTKVNENEFVLSNKETNRHLYVDKFPISFQGQFTGEAPKIVCAYVEGQDDPHDCHLTTVATTPTTATTTIHTMRTTSSPPICSVCVAISSRWPNGFNGSLTFPTPGQLTQWKVHLSFDKPVDSLDAFEAGVRKASDRDYELMSTFFTHPSHNAHLTVYFEGYSHDPPATVCGGHHTPTVTSGLEFRFLDNTDPGKFMAQVDLPIPHPMNGWTVHLLFDKPLYSLQGLEENVRKVNEYEFVLTSMNSNSHEISKIPIIFQANATGELPTRCLAEYLNLHPQHTMCQKDVGKAVTLSSKMIQAVVDRHNAIRREVSPPATNMQKLVWDDRLAEVAAKRARQCVLEHEANDSQRAMPDMPGVHIGQNGAAGDGLDLLGATDCWYSEIANYSYGVPTPAKIGHYTQEIWADTGRFGCGEANCEGTGSQYPRLFFCNYAEGGNDMRHRFSPYQAGGTCGACPNHCDEKLCDCGGLVCYNGGTINIASCTCSCHDMFSGYRCEQKHCPASDNSTCQLCFDSEGMETCCQYTNVPPICPYACGLCP</sequence>
<evidence type="ECO:0000313" key="2">
    <source>
        <dbReference type="EMBL" id="KAK7499032.1"/>
    </source>
</evidence>
<protein>
    <recommendedName>
        <fullName evidence="1">SCP domain-containing protein</fullName>
    </recommendedName>
</protein>
<dbReference type="InterPro" id="IPR035940">
    <property type="entry name" value="CAP_sf"/>
</dbReference>
<name>A0ABD0LJ66_9CAEN</name>
<evidence type="ECO:0000259" key="1">
    <source>
        <dbReference type="SMART" id="SM00198"/>
    </source>
</evidence>
<dbReference type="InterPro" id="IPR014044">
    <property type="entry name" value="CAP_dom"/>
</dbReference>
<reference evidence="2 3" key="1">
    <citation type="journal article" date="2023" name="Sci. Data">
        <title>Genome assembly of the Korean intertidal mud-creeper Batillaria attramentaria.</title>
        <authorList>
            <person name="Patra A.K."/>
            <person name="Ho P.T."/>
            <person name="Jun S."/>
            <person name="Lee S.J."/>
            <person name="Kim Y."/>
            <person name="Won Y.J."/>
        </authorList>
    </citation>
    <scope>NUCLEOTIDE SEQUENCE [LARGE SCALE GENOMIC DNA]</scope>
    <source>
        <strain evidence="2">Wonlab-2016</strain>
    </source>
</reference>
<feature type="domain" description="SCP" evidence="1">
    <location>
        <begin position="302"/>
        <end position="446"/>
    </location>
</feature>
<keyword evidence="3" id="KW-1185">Reference proteome</keyword>
<dbReference type="AlphaFoldDB" id="A0ABD0LJ66"/>
<accession>A0ABD0LJ66</accession>
<dbReference type="SMART" id="SM00198">
    <property type="entry name" value="SCP"/>
    <property type="match status" value="1"/>
</dbReference>
<dbReference type="Proteomes" id="UP001519460">
    <property type="component" value="Unassembled WGS sequence"/>
</dbReference>
<dbReference type="SUPFAM" id="SSF55797">
    <property type="entry name" value="PR-1-like"/>
    <property type="match status" value="1"/>
</dbReference>
<dbReference type="EMBL" id="JACVVK020000046">
    <property type="protein sequence ID" value="KAK7499032.1"/>
    <property type="molecule type" value="Genomic_DNA"/>
</dbReference>
<dbReference type="PANTHER" id="PTHR10334">
    <property type="entry name" value="CYSTEINE-RICH SECRETORY PROTEIN-RELATED"/>
    <property type="match status" value="1"/>
</dbReference>
<organism evidence="2 3">
    <name type="scientific">Batillaria attramentaria</name>
    <dbReference type="NCBI Taxonomy" id="370345"/>
    <lineage>
        <taxon>Eukaryota</taxon>
        <taxon>Metazoa</taxon>
        <taxon>Spiralia</taxon>
        <taxon>Lophotrochozoa</taxon>
        <taxon>Mollusca</taxon>
        <taxon>Gastropoda</taxon>
        <taxon>Caenogastropoda</taxon>
        <taxon>Sorbeoconcha</taxon>
        <taxon>Cerithioidea</taxon>
        <taxon>Batillariidae</taxon>
        <taxon>Batillaria</taxon>
    </lineage>
</organism>
<gene>
    <name evidence="2" type="ORF">BaRGS_00009579</name>
</gene>
<dbReference type="InterPro" id="IPR002413">
    <property type="entry name" value="V5_allergen-like"/>
</dbReference>
<dbReference type="PRINTS" id="PR00838">
    <property type="entry name" value="V5ALLERGEN"/>
</dbReference>